<protein>
    <submittedName>
        <fullName evidence="1">Uncharacterized protein</fullName>
    </submittedName>
</protein>
<dbReference type="Proteomes" id="UP000814140">
    <property type="component" value="Unassembled WGS sequence"/>
</dbReference>
<evidence type="ECO:0000313" key="1">
    <source>
        <dbReference type="EMBL" id="KAI0067282.1"/>
    </source>
</evidence>
<keyword evidence="2" id="KW-1185">Reference proteome</keyword>
<dbReference type="EMBL" id="MU277190">
    <property type="protein sequence ID" value="KAI0067282.1"/>
    <property type="molecule type" value="Genomic_DNA"/>
</dbReference>
<sequence length="249" mass="26595">MSADTARTLDNDSQIKHTSPIPINTSAARRRAMSVSSSDSSPNSPPALQTPLTPYTPGFNPSTSPSSSPLLSYFMSTSPTKPAATFPFRRVSGFSGAPPVFEDEEAQDADAPSALHARRATTAWAGNGRASQQQASPPTNPPVPDAQQIQRERGVGVLRRLSLSSGFKQPFLPGANRSNSPPRPSTPPSAVDSTIPIASARTVHRDLSPGSRRVRRATTMNVRSAETKQRRAPSPMGERILKGHFDGFN</sequence>
<name>A0ACB8TFT4_9AGAM</name>
<reference evidence="1" key="1">
    <citation type="submission" date="2021-03" db="EMBL/GenBank/DDBJ databases">
        <authorList>
            <consortium name="DOE Joint Genome Institute"/>
            <person name="Ahrendt S."/>
            <person name="Looney B.P."/>
            <person name="Miyauchi S."/>
            <person name="Morin E."/>
            <person name="Drula E."/>
            <person name="Courty P.E."/>
            <person name="Chicoki N."/>
            <person name="Fauchery L."/>
            <person name="Kohler A."/>
            <person name="Kuo A."/>
            <person name="Labutti K."/>
            <person name="Pangilinan J."/>
            <person name="Lipzen A."/>
            <person name="Riley R."/>
            <person name="Andreopoulos W."/>
            <person name="He G."/>
            <person name="Johnson J."/>
            <person name="Barry K.W."/>
            <person name="Grigoriev I.V."/>
            <person name="Nagy L."/>
            <person name="Hibbett D."/>
            <person name="Henrissat B."/>
            <person name="Matheny P.B."/>
            <person name="Labbe J."/>
            <person name="Martin F."/>
        </authorList>
    </citation>
    <scope>NUCLEOTIDE SEQUENCE</scope>
    <source>
        <strain evidence="1">HHB10654</strain>
    </source>
</reference>
<comment type="caution">
    <text evidence="1">The sequence shown here is derived from an EMBL/GenBank/DDBJ whole genome shotgun (WGS) entry which is preliminary data.</text>
</comment>
<accession>A0ACB8TFT4</accession>
<organism evidence="1 2">
    <name type="scientific">Artomyces pyxidatus</name>
    <dbReference type="NCBI Taxonomy" id="48021"/>
    <lineage>
        <taxon>Eukaryota</taxon>
        <taxon>Fungi</taxon>
        <taxon>Dikarya</taxon>
        <taxon>Basidiomycota</taxon>
        <taxon>Agaricomycotina</taxon>
        <taxon>Agaricomycetes</taxon>
        <taxon>Russulales</taxon>
        <taxon>Auriscalpiaceae</taxon>
        <taxon>Artomyces</taxon>
    </lineage>
</organism>
<gene>
    <name evidence="1" type="ORF">BV25DRAFT_1911936</name>
</gene>
<evidence type="ECO:0000313" key="2">
    <source>
        <dbReference type="Proteomes" id="UP000814140"/>
    </source>
</evidence>
<reference evidence="1" key="2">
    <citation type="journal article" date="2022" name="New Phytol.">
        <title>Evolutionary transition to the ectomycorrhizal habit in the genomes of a hyperdiverse lineage of mushroom-forming fungi.</title>
        <authorList>
            <person name="Looney B."/>
            <person name="Miyauchi S."/>
            <person name="Morin E."/>
            <person name="Drula E."/>
            <person name="Courty P.E."/>
            <person name="Kohler A."/>
            <person name="Kuo A."/>
            <person name="LaButti K."/>
            <person name="Pangilinan J."/>
            <person name="Lipzen A."/>
            <person name="Riley R."/>
            <person name="Andreopoulos W."/>
            <person name="He G."/>
            <person name="Johnson J."/>
            <person name="Nolan M."/>
            <person name="Tritt A."/>
            <person name="Barry K.W."/>
            <person name="Grigoriev I.V."/>
            <person name="Nagy L.G."/>
            <person name="Hibbett D."/>
            <person name="Henrissat B."/>
            <person name="Matheny P.B."/>
            <person name="Labbe J."/>
            <person name="Martin F.M."/>
        </authorList>
    </citation>
    <scope>NUCLEOTIDE SEQUENCE</scope>
    <source>
        <strain evidence="1">HHB10654</strain>
    </source>
</reference>
<proteinExistence type="predicted"/>